<sequence>MDILRSGTLKSGEGRSGSKMTGLSPQETISFLNGVPLARVSVPLVYVPDLRPQGAIKQVQMYKCKARSSLRSGRQCLGSNYNRKVERSQGGLAIYCAIDDSLTL</sequence>
<comment type="caution">
    <text evidence="2">The sequence shown here is derived from an EMBL/GenBank/DDBJ whole genome shotgun (WGS) entry which is preliminary data.</text>
</comment>
<evidence type="ECO:0000256" key="1">
    <source>
        <dbReference type="SAM" id="MobiDB-lite"/>
    </source>
</evidence>
<name>A0AAV4DXR7_9GAST</name>
<dbReference type="EMBL" id="BLXT01008455">
    <property type="protein sequence ID" value="GFO49053.1"/>
    <property type="molecule type" value="Genomic_DNA"/>
</dbReference>
<dbReference type="Proteomes" id="UP000735302">
    <property type="component" value="Unassembled WGS sequence"/>
</dbReference>
<protein>
    <submittedName>
        <fullName evidence="2">Uncharacterized protein</fullName>
    </submittedName>
</protein>
<gene>
    <name evidence="2" type="ORF">PoB_007555800</name>
</gene>
<reference evidence="2 3" key="1">
    <citation type="journal article" date="2021" name="Elife">
        <title>Chloroplast acquisition without the gene transfer in kleptoplastic sea slugs, Plakobranchus ocellatus.</title>
        <authorList>
            <person name="Maeda T."/>
            <person name="Takahashi S."/>
            <person name="Yoshida T."/>
            <person name="Shimamura S."/>
            <person name="Takaki Y."/>
            <person name="Nagai Y."/>
            <person name="Toyoda A."/>
            <person name="Suzuki Y."/>
            <person name="Arimoto A."/>
            <person name="Ishii H."/>
            <person name="Satoh N."/>
            <person name="Nishiyama T."/>
            <person name="Hasebe M."/>
            <person name="Maruyama T."/>
            <person name="Minagawa J."/>
            <person name="Obokata J."/>
            <person name="Shigenobu S."/>
        </authorList>
    </citation>
    <scope>NUCLEOTIDE SEQUENCE [LARGE SCALE GENOMIC DNA]</scope>
</reference>
<organism evidence="2 3">
    <name type="scientific">Plakobranchus ocellatus</name>
    <dbReference type="NCBI Taxonomy" id="259542"/>
    <lineage>
        <taxon>Eukaryota</taxon>
        <taxon>Metazoa</taxon>
        <taxon>Spiralia</taxon>
        <taxon>Lophotrochozoa</taxon>
        <taxon>Mollusca</taxon>
        <taxon>Gastropoda</taxon>
        <taxon>Heterobranchia</taxon>
        <taxon>Euthyneura</taxon>
        <taxon>Panpulmonata</taxon>
        <taxon>Sacoglossa</taxon>
        <taxon>Placobranchoidea</taxon>
        <taxon>Plakobranchidae</taxon>
        <taxon>Plakobranchus</taxon>
    </lineage>
</organism>
<keyword evidence="3" id="KW-1185">Reference proteome</keyword>
<dbReference type="AlphaFoldDB" id="A0AAV4DXR7"/>
<accession>A0AAV4DXR7</accession>
<evidence type="ECO:0000313" key="2">
    <source>
        <dbReference type="EMBL" id="GFO49053.1"/>
    </source>
</evidence>
<feature type="region of interest" description="Disordered" evidence="1">
    <location>
        <begin position="1"/>
        <end position="22"/>
    </location>
</feature>
<proteinExistence type="predicted"/>
<evidence type="ECO:0000313" key="3">
    <source>
        <dbReference type="Proteomes" id="UP000735302"/>
    </source>
</evidence>